<dbReference type="Gene3D" id="3.30.70.250">
    <property type="entry name" value="Malonyl-CoA ACP transacylase, ACP-binding"/>
    <property type="match status" value="1"/>
</dbReference>
<evidence type="ECO:0000256" key="3">
    <source>
        <dbReference type="ARBA" id="ARBA00022679"/>
    </source>
</evidence>
<dbReference type="InterPro" id="IPR001227">
    <property type="entry name" value="Ac_transferase_dom_sf"/>
</dbReference>
<name>A0ABZ2LMD6_9BACT</name>
<keyword evidence="3 6" id="KW-0808">Transferase</keyword>
<dbReference type="Pfam" id="PF14765">
    <property type="entry name" value="PS-DH"/>
    <property type="match status" value="1"/>
</dbReference>
<dbReference type="Pfam" id="PF02801">
    <property type="entry name" value="Ketoacyl-synt_C"/>
    <property type="match status" value="1"/>
</dbReference>
<dbReference type="InterPro" id="IPR018201">
    <property type="entry name" value="Ketoacyl_synth_AS"/>
</dbReference>
<evidence type="ECO:0000313" key="6">
    <source>
        <dbReference type="EMBL" id="WXB10331.1"/>
    </source>
</evidence>
<accession>A0ABZ2LMD6</accession>
<evidence type="ECO:0000256" key="1">
    <source>
        <dbReference type="ARBA" id="ARBA00022450"/>
    </source>
</evidence>
<dbReference type="InterPro" id="IPR049551">
    <property type="entry name" value="PKS_DH_C"/>
</dbReference>
<dbReference type="PROSITE" id="PS00606">
    <property type="entry name" value="KS3_1"/>
    <property type="match status" value="1"/>
</dbReference>
<dbReference type="Pfam" id="PF01648">
    <property type="entry name" value="ACPS"/>
    <property type="match status" value="1"/>
</dbReference>
<dbReference type="Gene3D" id="3.40.366.10">
    <property type="entry name" value="Malonyl-Coenzyme A Acyl Carrier Protein, domain 2"/>
    <property type="match status" value="1"/>
</dbReference>
<feature type="region of interest" description="Disordered" evidence="4">
    <location>
        <begin position="846"/>
        <end position="876"/>
    </location>
</feature>
<dbReference type="Proteomes" id="UP001374803">
    <property type="component" value="Chromosome"/>
</dbReference>
<organism evidence="6 7">
    <name type="scientific">Pendulispora rubella</name>
    <dbReference type="NCBI Taxonomy" id="2741070"/>
    <lineage>
        <taxon>Bacteria</taxon>
        <taxon>Pseudomonadati</taxon>
        <taxon>Myxococcota</taxon>
        <taxon>Myxococcia</taxon>
        <taxon>Myxococcales</taxon>
        <taxon>Sorangiineae</taxon>
        <taxon>Pendulisporaceae</taxon>
        <taxon>Pendulispora</taxon>
    </lineage>
</organism>
<dbReference type="InterPro" id="IPR052568">
    <property type="entry name" value="PKS-FAS_Synthase"/>
</dbReference>
<dbReference type="InterPro" id="IPR014030">
    <property type="entry name" value="Ketoacyl_synth_N"/>
</dbReference>
<evidence type="ECO:0000256" key="2">
    <source>
        <dbReference type="ARBA" id="ARBA00022553"/>
    </source>
</evidence>
<dbReference type="Gene3D" id="3.40.47.10">
    <property type="match status" value="1"/>
</dbReference>
<keyword evidence="7" id="KW-1185">Reference proteome</keyword>
<dbReference type="InterPro" id="IPR032821">
    <property type="entry name" value="PKS_assoc"/>
</dbReference>
<dbReference type="RefSeq" id="WP_394840007.1">
    <property type="nucleotide sequence ID" value="NZ_CP089929.1"/>
</dbReference>
<dbReference type="Pfam" id="PF00698">
    <property type="entry name" value="Acyl_transf_1"/>
    <property type="match status" value="1"/>
</dbReference>
<dbReference type="SUPFAM" id="SSF53901">
    <property type="entry name" value="Thiolase-like"/>
    <property type="match status" value="1"/>
</dbReference>
<dbReference type="Gene3D" id="3.10.129.110">
    <property type="entry name" value="Polyketide synthase dehydratase"/>
    <property type="match status" value="1"/>
</dbReference>
<evidence type="ECO:0000256" key="4">
    <source>
        <dbReference type="SAM" id="MobiDB-lite"/>
    </source>
</evidence>
<dbReference type="Gene3D" id="3.90.470.20">
    <property type="entry name" value="4'-phosphopantetheinyl transferase domain"/>
    <property type="match status" value="2"/>
</dbReference>
<dbReference type="GO" id="GO:0016740">
    <property type="term" value="F:transferase activity"/>
    <property type="evidence" value="ECO:0007669"/>
    <property type="project" value="UniProtKB-KW"/>
</dbReference>
<dbReference type="PANTHER" id="PTHR43074">
    <property type="entry name" value="OMEGA-3 POLYUNSATURATED FATTY ACID SYNTHASE PFAB-RELATED"/>
    <property type="match status" value="1"/>
</dbReference>
<evidence type="ECO:0000259" key="5">
    <source>
        <dbReference type="PROSITE" id="PS52004"/>
    </source>
</evidence>
<dbReference type="Pfam" id="PF00109">
    <property type="entry name" value="ketoacyl-synt"/>
    <property type="match status" value="1"/>
</dbReference>
<dbReference type="InterPro" id="IPR020841">
    <property type="entry name" value="PKS_Beta-ketoAc_synthase_dom"/>
</dbReference>
<dbReference type="InterPro" id="IPR042104">
    <property type="entry name" value="PKS_dehydratase_sf"/>
</dbReference>
<protein>
    <submittedName>
        <fullName evidence="6">4'-phosphopantetheinyl transferase superfamily protein</fullName>
    </submittedName>
</protein>
<proteinExistence type="predicted"/>
<dbReference type="InterPro" id="IPR014043">
    <property type="entry name" value="Acyl_transferase_dom"/>
</dbReference>
<sequence>MSVAIVGMACLFPGAPDLDTYFRNLCDGKDAITTVSPARLDPVFFDKGKRAPDRFYCQRGGFVDAFADFDATGFGVMPVAAKGGEPDQLLALEVASRALADAGYHDRPFARDRAAVIVGRGGYAGAGRTRLEQHVRAAEQIVVTLRALLPDLDEATLGRIKSEFQAQTGAARADAAIGLVPNLAASRIAHRLDLHGPAFTVDAACASALVAVDQGCSELASGRCDLVVTGGVHLCQDEAFWSVFCQLGALSPSETIRPFDRRADGLLIGEGIGMVVLKRLADAERDGDRIYAVVRGCGSSSDGRATSLMHPSLEGQILALERAWKQAGLDPKSVGLVEAHGTGTPTGDQTELTTLARVFGQASPGERRAVVGSVKSMIGHAMPAAGAAGIIKAALAVYHGVLFPTLHCDEPSPLLEGTRFRVIGRSEPWEASAEPRRAGVNAFGFGGINAHIVLEQRVLRGEKSAPVVAGGDHVALYSAPTHEELLADLANGRERTDAGPARLALFDPTPARLERARTIAQRGRPWRGREGIFFAPQGLLASGGSIAFLFPGVDASFEPRIEDLAAYFHEPLPACTRPQNLYETGVGIIGVNRLLDGVLRRLGIVPKDAAGHSIGEWSGMIATGITPEGAVDDFVANLGPDKLKVPGVVFAAAGCSVERAEQAMTGLDEIALSHDNCPHQIIFCGREESVDIALARLKIDGVLCQKLPFQSGFHSPLFAGFLGPHREHLEHLAIGTPKASLWSATTCAPYPSSPAAIRALALEHLVEPVRFRQLVLALHAQGTRVFVQVGTGSLVGFVEDTLRGQPHLAIASNVKDRTGLEQLRRVLASLFVEGADVGAGYRGRKLLPDDPPLTLPPPSKEGVSVRPPPGPRPRLPLSLGVPLIRDIAPLRRPAAAPAPAPAPMAPARLVAQDLPIPDSPFAAEFLESLDAIAQAQREVLTLLAKPRLSPREVTTLRTFSIETMPTLVDHSFYRQPPGWPVISDRYPVVPMTTLIDLMIEHAEDTVPGRVAVAVEDIRAYRWFAVHNPVELPITCRFDGRDRVHVRLGDYSEATVIVAEDYDPAPPDDTGPLEDAVPAPIDARTLYEDRWMFHGPEFQGVVDVGVLAADGIRGELEVGRARGAFLDNAGQLYGYWVMARHETNRLAMPVRIGRVRLYGRHPLAGERYNCTVRIRRIDDKSVVADLTLGSNGRAWAVLESWEDRRFDSDPRFWNMLIWPEKSALAEPQREGFMLFEDPYRAAPTRDQMHRRFLGEAERADYERQGPRKQRAWLSGRVAAKDAVRHLLGQLGHGPLFPVEVAITNEPSGRPVVTTRFAEDIRVSIAHKDDTAVAIAREGQDVGIDIERIEPRTDAFAELSFLPEELRLVADEPRDTGWTRLWAAKEAAAKARGTGLEGAPRKFPIRDRVGGRLLVDGVWVDTKRHGNYIIAWTVHERTK</sequence>
<dbReference type="EMBL" id="CP089983">
    <property type="protein sequence ID" value="WXB10331.1"/>
    <property type="molecule type" value="Genomic_DNA"/>
</dbReference>
<dbReference type="InterPro" id="IPR016035">
    <property type="entry name" value="Acyl_Trfase/lysoPLipase"/>
</dbReference>
<keyword evidence="1" id="KW-0596">Phosphopantetheine</keyword>
<dbReference type="CDD" id="cd00833">
    <property type="entry name" value="PKS"/>
    <property type="match status" value="1"/>
</dbReference>
<dbReference type="InterPro" id="IPR037143">
    <property type="entry name" value="4-PPantetheinyl_Trfase_dom_sf"/>
</dbReference>
<evidence type="ECO:0000313" key="7">
    <source>
        <dbReference type="Proteomes" id="UP001374803"/>
    </source>
</evidence>
<dbReference type="SMART" id="SM00827">
    <property type="entry name" value="PKS_AT"/>
    <property type="match status" value="1"/>
</dbReference>
<dbReference type="SUPFAM" id="SSF52151">
    <property type="entry name" value="FabD/lysophospholipase-like"/>
    <property type="match status" value="1"/>
</dbReference>
<dbReference type="PROSITE" id="PS52004">
    <property type="entry name" value="KS3_2"/>
    <property type="match status" value="1"/>
</dbReference>
<reference evidence="6" key="1">
    <citation type="submission" date="2021-12" db="EMBL/GenBank/DDBJ databases">
        <title>Discovery of the Pendulisporaceae a myxobacterial family with distinct sporulation behavior and unique specialized metabolism.</title>
        <authorList>
            <person name="Garcia R."/>
            <person name="Popoff A."/>
            <person name="Bader C.D."/>
            <person name="Loehr J."/>
            <person name="Walesch S."/>
            <person name="Walt C."/>
            <person name="Boldt J."/>
            <person name="Bunk B."/>
            <person name="Haeckl F.J.F.P.J."/>
            <person name="Gunesch A.P."/>
            <person name="Birkelbach J."/>
            <person name="Nuebel U."/>
            <person name="Pietschmann T."/>
            <person name="Bach T."/>
            <person name="Mueller R."/>
        </authorList>
    </citation>
    <scope>NUCLEOTIDE SEQUENCE</scope>
    <source>
        <strain evidence="6">MSr11367</strain>
    </source>
</reference>
<feature type="compositionally biased region" description="Pro residues" evidence="4">
    <location>
        <begin position="849"/>
        <end position="859"/>
    </location>
</feature>
<dbReference type="InterPro" id="IPR014031">
    <property type="entry name" value="Ketoacyl_synth_C"/>
</dbReference>
<dbReference type="SMART" id="SM00825">
    <property type="entry name" value="PKS_KS"/>
    <property type="match status" value="1"/>
</dbReference>
<dbReference type="Pfam" id="PF16197">
    <property type="entry name" value="KAsynt_C_assoc"/>
    <property type="match status" value="1"/>
</dbReference>
<dbReference type="InterPro" id="IPR008278">
    <property type="entry name" value="4-PPantetheinyl_Trfase_dom"/>
</dbReference>
<dbReference type="SUPFAM" id="SSF56214">
    <property type="entry name" value="4'-phosphopantetheinyl transferase"/>
    <property type="match status" value="2"/>
</dbReference>
<dbReference type="InterPro" id="IPR016039">
    <property type="entry name" value="Thiolase-like"/>
</dbReference>
<gene>
    <name evidence="6" type="ORF">LVJ94_24265</name>
</gene>
<feature type="domain" description="Ketosynthase family 3 (KS3)" evidence="5">
    <location>
        <begin position="1"/>
        <end position="456"/>
    </location>
</feature>
<keyword evidence="2" id="KW-0597">Phosphoprotein</keyword>
<dbReference type="PANTHER" id="PTHR43074:SF1">
    <property type="entry name" value="BETA-KETOACYL SYNTHASE FAMILY PROTEIN-RELATED"/>
    <property type="match status" value="1"/>
</dbReference>